<organism evidence="2 3">
    <name type="scientific">Anaeromicrobium sediminis</name>
    <dbReference type="NCBI Taxonomy" id="1478221"/>
    <lineage>
        <taxon>Bacteria</taxon>
        <taxon>Bacillati</taxon>
        <taxon>Bacillota</taxon>
        <taxon>Clostridia</taxon>
        <taxon>Peptostreptococcales</taxon>
        <taxon>Thermotaleaceae</taxon>
        <taxon>Anaeromicrobium</taxon>
    </lineage>
</organism>
<keyword evidence="1" id="KW-0812">Transmembrane</keyword>
<keyword evidence="1" id="KW-0472">Membrane</keyword>
<sequence length="128" mass="14310">MTIGDKVLIISILILSIVGIVSLPVLGSNSNEKYVVIKIEDKIIKKISIEKSGPGKIYDFQFNNNTGHIEVKDGSVRMLKMDKAICPKSICSQTGWINKEYESIVCLPNKIMVTFQSNSEEELDIITY</sequence>
<dbReference type="EMBL" id="NIBG01000013">
    <property type="protein sequence ID" value="PAB58615.1"/>
    <property type="molecule type" value="Genomic_DNA"/>
</dbReference>
<reference evidence="2 3" key="1">
    <citation type="submission" date="2017-06" db="EMBL/GenBank/DDBJ databases">
        <title>Draft genome sequence of anaerobic fermentative bacterium Anaeromicrobium sediminis DY2726D isolated from West Pacific Ocean sediments.</title>
        <authorList>
            <person name="Zeng X."/>
        </authorList>
    </citation>
    <scope>NUCLEOTIDE SEQUENCE [LARGE SCALE GENOMIC DNA]</scope>
    <source>
        <strain evidence="2 3">DY2726D</strain>
    </source>
</reference>
<dbReference type="RefSeq" id="WP_095134380.1">
    <property type="nucleotide sequence ID" value="NZ_NIBG01000013.1"/>
</dbReference>
<dbReference type="Proteomes" id="UP000216024">
    <property type="component" value="Unassembled WGS sequence"/>
</dbReference>
<keyword evidence="1" id="KW-1133">Transmembrane helix</keyword>
<dbReference type="AlphaFoldDB" id="A0A267MIB9"/>
<protein>
    <submittedName>
        <fullName evidence="2">Uncharacterized protein</fullName>
    </submittedName>
</protein>
<dbReference type="Gene3D" id="2.60.320.10">
    <property type="entry name" value="N-utilization substance G protein NusG, insert domain"/>
    <property type="match status" value="1"/>
</dbReference>
<dbReference type="Pfam" id="PF07009">
    <property type="entry name" value="NusG_II"/>
    <property type="match status" value="1"/>
</dbReference>
<proteinExistence type="predicted"/>
<accession>A0A267MIB9</accession>
<comment type="caution">
    <text evidence="2">The sequence shown here is derived from an EMBL/GenBank/DDBJ whole genome shotgun (WGS) entry which is preliminary data.</text>
</comment>
<evidence type="ECO:0000313" key="2">
    <source>
        <dbReference type="EMBL" id="PAB58615.1"/>
    </source>
</evidence>
<dbReference type="CDD" id="cd09846">
    <property type="entry name" value="DUF1312"/>
    <property type="match status" value="1"/>
</dbReference>
<feature type="transmembrane region" description="Helical" evidence="1">
    <location>
        <begin position="7"/>
        <end position="27"/>
    </location>
</feature>
<dbReference type="InterPro" id="IPR038690">
    <property type="entry name" value="NusG_2_sf"/>
</dbReference>
<dbReference type="OrthoDB" id="47603at2"/>
<evidence type="ECO:0000313" key="3">
    <source>
        <dbReference type="Proteomes" id="UP000216024"/>
    </source>
</evidence>
<name>A0A267MIB9_9FIRM</name>
<gene>
    <name evidence="2" type="ORF">CCE28_14120</name>
</gene>
<evidence type="ECO:0000256" key="1">
    <source>
        <dbReference type="SAM" id="Phobius"/>
    </source>
</evidence>
<keyword evidence="3" id="KW-1185">Reference proteome</keyword>